<comment type="subcellular location">
    <subcellularLocation>
        <location evidence="2">Membrane</location>
        <topology evidence="2">Multi-pass membrane protein</topology>
    </subcellularLocation>
</comment>
<reference evidence="10" key="1">
    <citation type="submission" date="2018-11" db="EMBL/GenBank/DDBJ databases">
        <authorList>
            <person name="Alioto T."/>
            <person name="Alioto T."/>
        </authorList>
    </citation>
    <scope>NUCLEOTIDE SEQUENCE</scope>
</reference>
<feature type="compositionally biased region" description="Basic residues" evidence="7">
    <location>
        <begin position="343"/>
        <end position="354"/>
    </location>
</feature>
<dbReference type="PRINTS" id="PR00625">
    <property type="entry name" value="JDOMAIN"/>
</dbReference>
<dbReference type="EMBL" id="UYJE01007805">
    <property type="protein sequence ID" value="VDI58046.1"/>
    <property type="molecule type" value="Genomic_DNA"/>
</dbReference>
<feature type="transmembrane region" description="Helical" evidence="8">
    <location>
        <begin position="197"/>
        <end position="217"/>
    </location>
</feature>
<dbReference type="PANTHER" id="PTHR44733">
    <property type="entry name" value="DNAJ HOMOLOG SUBFAMILY C MEMBER 22"/>
    <property type="match status" value="1"/>
</dbReference>
<dbReference type="Pfam" id="PF00226">
    <property type="entry name" value="DnaJ"/>
    <property type="match status" value="1"/>
</dbReference>
<evidence type="ECO:0000256" key="2">
    <source>
        <dbReference type="ARBA" id="ARBA00004141"/>
    </source>
</evidence>
<evidence type="ECO:0000256" key="1">
    <source>
        <dbReference type="ARBA" id="ARBA00002080"/>
    </source>
</evidence>
<sequence length="366" mass="42427">MANLVVAYILWFFGGAWGLHHFYLGRDRHAFIWWSTWAGCFGLGWVRDLWRIPEYVYAANKDPGYLKDLNEKAKRYPIPQFNVVRFAGEVVVGFLFGILIRICIPDDYVELFIGRVLSIIVPPFAVAIGVHLVGNVNPEKVSFQWALLGAYISFPMLTIDSGNNLVYSSILSAIAVNWKGKNWNRDYIEKRGLCKRVFVLTVCGLLYLSLWSSAIYFNATITTKEGDEVPLREAINNFFTSPAWADTKESFRNLYKYYQEHGWENLYNKIVDSLDPLGESKAYKDLGVHENASEEEIKKSYKKLVKQWHPDKHMKETDPDKKAEAQKRFIEIQEAYETLSSIKLKRARRNKKSRSSSQDHREHTEF</sequence>
<comment type="function">
    <text evidence="1">May function as a co-chaperone.</text>
</comment>
<evidence type="ECO:0000259" key="9">
    <source>
        <dbReference type="PROSITE" id="PS50076"/>
    </source>
</evidence>
<proteinExistence type="predicted"/>
<evidence type="ECO:0000256" key="7">
    <source>
        <dbReference type="SAM" id="MobiDB-lite"/>
    </source>
</evidence>
<dbReference type="OrthoDB" id="10262359at2759"/>
<name>A0A8B6G3C4_MYTGA</name>
<keyword evidence="4 8" id="KW-0812">Transmembrane</keyword>
<keyword evidence="11" id="KW-1185">Reference proteome</keyword>
<dbReference type="GO" id="GO:0016020">
    <property type="term" value="C:membrane"/>
    <property type="evidence" value="ECO:0007669"/>
    <property type="project" value="UniProtKB-SubCell"/>
</dbReference>
<feature type="domain" description="J" evidence="9">
    <location>
        <begin position="281"/>
        <end position="353"/>
    </location>
</feature>
<dbReference type="Pfam" id="PF05154">
    <property type="entry name" value="TM2"/>
    <property type="match status" value="1"/>
</dbReference>
<evidence type="ECO:0000313" key="11">
    <source>
        <dbReference type="Proteomes" id="UP000596742"/>
    </source>
</evidence>
<dbReference type="SUPFAM" id="SSF46565">
    <property type="entry name" value="Chaperone J-domain"/>
    <property type="match status" value="1"/>
</dbReference>
<gene>
    <name evidence="10" type="ORF">MGAL_10B028125</name>
</gene>
<dbReference type="CDD" id="cd06257">
    <property type="entry name" value="DnaJ"/>
    <property type="match status" value="1"/>
</dbReference>
<dbReference type="InterPro" id="IPR036869">
    <property type="entry name" value="J_dom_sf"/>
</dbReference>
<evidence type="ECO:0000256" key="4">
    <source>
        <dbReference type="ARBA" id="ARBA00022692"/>
    </source>
</evidence>
<dbReference type="InterPro" id="IPR001623">
    <property type="entry name" value="DnaJ_domain"/>
</dbReference>
<feature type="transmembrane region" description="Helical" evidence="8">
    <location>
        <begin position="31"/>
        <end position="47"/>
    </location>
</feature>
<dbReference type="SMART" id="SM00271">
    <property type="entry name" value="DnaJ"/>
    <property type="match status" value="1"/>
</dbReference>
<feature type="compositionally biased region" description="Basic and acidic residues" evidence="7">
    <location>
        <begin position="357"/>
        <end position="366"/>
    </location>
</feature>
<feature type="region of interest" description="Disordered" evidence="7">
    <location>
        <begin position="343"/>
        <end position="366"/>
    </location>
</feature>
<dbReference type="PROSITE" id="PS50076">
    <property type="entry name" value="DNAJ_2"/>
    <property type="match status" value="1"/>
</dbReference>
<evidence type="ECO:0000256" key="5">
    <source>
        <dbReference type="ARBA" id="ARBA00022989"/>
    </source>
</evidence>
<dbReference type="Proteomes" id="UP000596742">
    <property type="component" value="Unassembled WGS sequence"/>
</dbReference>
<accession>A0A8B6G3C4</accession>
<feature type="transmembrane region" description="Helical" evidence="8">
    <location>
        <begin position="116"/>
        <end position="134"/>
    </location>
</feature>
<evidence type="ECO:0000256" key="6">
    <source>
        <dbReference type="ARBA" id="ARBA00023136"/>
    </source>
</evidence>
<dbReference type="InterPro" id="IPR007829">
    <property type="entry name" value="TM2"/>
</dbReference>
<keyword evidence="5 8" id="KW-1133">Transmembrane helix</keyword>
<dbReference type="AlphaFoldDB" id="A0A8B6G3C4"/>
<evidence type="ECO:0000256" key="3">
    <source>
        <dbReference type="ARBA" id="ARBA00020945"/>
    </source>
</evidence>
<dbReference type="PANTHER" id="PTHR44733:SF1">
    <property type="entry name" value="DNAJ HOMOLOG SUBFAMILY C MEMBER 22"/>
    <property type="match status" value="1"/>
</dbReference>
<feature type="transmembrane region" description="Helical" evidence="8">
    <location>
        <begin position="6"/>
        <end position="24"/>
    </location>
</feature>
<protein>
    <recommendedName>
        <fullName evidence="3">DnaJ homolog subfamily C member 22</fullName>
    </recommendedName>
</protein>
<comment type="caution">
    <text evidence="10">The sequence shown here is derived from an EMBL/GenBank/DDBJ whole genome shotgun (WGS) entry which is preliminary data.</text>
</comment>
<evidence type="ECO:0000313" key="10">
    <source>
        <dbReference type="EMBL" id="VDI58046.1"/>
    </source>
</evidence>
<feature type="transmembrane region" description="Helical" evidence="8">
    <location>
        <begin position="154"/>
        <end position="176"/>
    </location>
</feature>
<feature type="transmembrane region" description="Helical" evidence="8">
    <location>
        <begin position="83"/>
        <end position="104"/>
    </location>
</feature>
<evidence type="ECO:0000256" key="8">
    <source>
        <dbReference type="SAM" id="Phobius"/>
    </source>
</evidence>
<dbReference type="Gene3D" id="1.10.287.110">
    <property type="entry name" value="DnaJ domain"/>
    <property type="match status" value="1"/>
</dbReference>
<keyword evidence="6 8" id="KW-0472">Membrane</keyword>
<organism evidence="10 11">
    <name type="scientific">Mytilus galloprovincialis</name>
    <name type="common">Mediterranean mussel</name>
    <dbReference type="NCBI Taxonomy" id="29158"/>
    <lineage>
        <taxon>Eukaryota</taxon>
        <taxon>Metazoa</taxon>
        <taxon>Spiralia</taxon>
        <taxon>Lophotrochozoa</taxon>
        <taxon>Mollusca</taxon>
        <taxon>Bivalvia</taxon>
        <taxon>Autobranchia</taxon>
        <taxon>Pteriomorphia</taxon>
        <taxon>Mytilida</taxon>
        <taxon>Mytiloidea</taxon>
        <taxon>Mytilidae</taxon>
        <taxon>Mytilinae</taxon>
        <taxon>Mytilus</taxon>
    </lineage>
</organism>